<evidence type="ECO:0008006" key="3">
    <source>
        <dbReference type="Google" id="ProtNLM"/>
    </source>
</evidence>
<evidence type="ECO:0000313" key="2">
    <source>
        <dbReference type="EMBL" id="MPM06188.1"/>
    </source>
</evidence>
<feature type="compositionally biased region" description="Low complexity" evidence="1">
    <location>
        <begin position="83"/>
        <end position="102"/>
    </location>
</feature>
<dbReference type="EMBL" id="VSSQ01001206">
    <property type="protein sequence ID" value="MPM06188.1"/>
    <property type="molecule type" value="Genomic_DNA"/>
</dbReference>
<gene>
    <name evidence="2" type="ORF">SDC9_52484</name>
</gene>
<reference evidence="2" key="1">
    <citation type="submission" date="2019-08" db="EMBL/GenBank/DDBJ databases">
        <authorList>
            <person name="Kucharzyk K."/>
            <person name="Murdoch R.W."/>
            <person name="Higgins S."/>
            <person name="Loffler F."/>
        </authorList>
    </citation>
    <scope>NUCLEOTIDE SEQUENCE</scope>
</reference>
<feature type="compositionally biased region" description="Basic and acidic residues" evidence="1">
    <location>
        <begin position="22"/>
        <end position="50"/>
    </location>
</feature>
<name>A0A644WRV0_9ZZZZ</name>
<sequence>MKNLFVIAALAGMFALVSCGGSKKDDEKAKQDSIRKADSLAKVKEDSLKKAEELEQARLDSIAKAKEDSIANAKKPTGNYKPTTTTTTTTTNTQTATTNTGTPKRGGR</sequence>
<accession>A0A644WRV0</accession>
<comment type="caution">
    <text evidence="2">The sequence shown here is derived from an EMBL/GenBank/DDBJ whole genome shotgun (WGS) entry which is preliminary data.</text>
</comment>
<protein>
    <recommendedName>
        <fullName evidence="3">Lipoprotein</fullName>
    </recommendedName>
</protein>
<organism evidence="2">
    <name type="scientific">bioreactor metagenome</name>
    <dbReference type="NCBI Taxonomy" id="1076179"/>
    <lineage>
        <taxon>unclassified sequences</taxon>
        <taxon>metagenomes</taxon>
        <taxon>ecological metagenomes</taxon>
    </lineage>
</organism>
<dbReference type="PROSITE" id="PS51257">
    <property type="entry name" value="PROKAR_LIPOPROTEIN"/>
    <property type="match status" value="1"/>
</dbReference>
<evidence type="ECO:0000256" key="1">
    <source>
        <dbReference type="SAM" id="MobiDB-lite"/>
    </source>
</evidence>
<proteinExistence type="predicted"/>
<dbReference type="AlphaFoldDB" id="A0A644WRV0"/>
<feature type="region of interest" description="Disordered" evidence="1">
    <location>
        <begin position="63"/>
        <end position="108"/>
    </location>
</feature>
<feature type="region of interest" description="Disordered" evidence="1">
    <location>
        <begin position="20"/>
        <end position="50"/>
    </location>
</feature>